<evidence type="ECO:0000313" key="3">
    <source>
        <dbReference type="WBParaSite" id="nRc.2.0.1.t14512-RA"/>
    </source>
</evidence>
<organism evidence="2 3">
    <name type="scientific">Romanomermis culicivorax</name>
    <name type="common">Nematode worm</name>
    <dbReference type="NCBI Taxonomy" id="13658"/>
    <lineage>
        <taxon>Eukaryota</taxon>
        <taxon>Metazoa</taxon>
        <taxon>Ecdysozoa</taxon>
        <taxon>Nematoda</taxon>
        <taxon>Enoplea</taxon>
        <taxon>Dorylaimia</taxon>
        <taxon>Mermithida</taxon>
        <taxon>Mermithoidea</taxon>
        <taxon>Mermithidae</taxon>
        <taxon>Romanomermis</taxon>
    </lineage>
</organism>
<sequence>MARRRLQLAGHIFPMDRSRIPRIAMHWQPRGAKRPQERPRNTWRRTFIQDLKASNMARDDAEPWSRTETNGDHLLPDMPHSMGAELWMGYAQNYD</sequence>
<feature type="region of interest" description="Disordered" evidence="1">
    <location>
        <begin position="52"/>
        <end position="77"/>
    </location>
</feature>
<accession>A0A915IK08</accession>
<proteinExistence type="predicted"/>
<reference evidence="3" key="1">
    <citation type="submission" date="2022-11" db="UniProtKB">
        <authorList>
            <consortium name="WormBaseParasite"/>
        </authorList>
    </citation>
    <scope>IDENTIFICATION</scope>
</reference>
<evidence type="ECO:0000256" key="1">
    <source>
        <dbReference type="SAM" id="MobiDB-lite"/>
    </source>
</evidence>
<keyword evidence="2" id="KW-1185">Reference proteome</keyword>
<dbReference type="AlphaFoldDB" id="A0A915IK08"/>
<evidence type="ECO:0000313" key="2">
    <source>
        <dbReference type="Proteomes" id="UP000887565"/>
    </source>
</evidence>
<protein>
    <submittedName>
        <fullName evidence="3">Uncharacterized protein</fullName>
    </submittedName>
</protein>
<dbReference type="WBParaSite" id="nRc.2.0.1.t14512-RA">
    <property type="protein sequence ID" value="nRc.2.0.1.t14512-RA"/>
    <property type="gene ID" value="nRc.2.0.1.g14512"/>
</dbReference>
<feature type="compositionally biased region" description="Basic and acidic residues" evidence="1">
    <location>
        <begin position="57"/>
        <end position="75"/>
    </location>
</feature>
<name>A0A915IK08_ROMCU</name>
<dbReference type="Proteomes" id="UP000887565">
    <property type="component" value="Unplaced"/>
</dbReference>